<evidence type="ECO:0000313" key="2">
    <source>
        <dbReference type="EMBL" id="OEG74850.1"/>
    </source>
</evidence>
<name>A0A1E5IWC1_SHECO</name>
<dbReference type="AlphaFoldDB" id="A0A1E5IWC1"/>
<dbReference type="OrthoDB" id="6402406at2"/>
<feature type="compositionally biased region" description="Polar residues" evidence="1">
    <location>
        <begin position="15"/>
        <end position="29"/>
    </location>
</feature>
<feature type="region of interest" description="Disordered" evidence="1">
    <location>
        <begin position="15"/>
        <end position="135"/>
    </location>
</feature>
<evidence type="ECO:0000256" key="1">
    <source>
        <dbReference type="SAM" id="MobiDB-lite"/>
    </source>
</evidence>
<feature type="compositionally biased region" description="Low complexity" evidence="1">
    <location>
        <begin position="70"/>
        <end position="93"/>
    </location>
</feature>
<organism evidence="2 3">
    <name type="scientific">Shewanella colwelliana</name>
    <name type="common">Alteromonas colwelliana</name>
    <dbReference type="NCBI Taxonomy" id="23"/>
    <lineage>
        <taxon>Bacteria</taxon>
        <taxon>Pseudomonadati</taxon>
        <taxon>Pseudomonadota</taxon>
        <taxon>Gammaproteobacteria</taxon>
        <taxon>Alteromonadales</taxon>
        <taxon>Shewanellaceae</taxon>
        <taxon>Shewanella</taxon>
    </lineage>
</organism>
<protein>
    <submittedName>
        <fullName evidence="2">Uncharacterized protein</fullName>
    </submittedName>
</protein>
<reference evidence="2 3" key="1">
    <citation type="submission" date="2016-07" db="EMBL/GenBank/DDBJ databases">
        <title>Whole-genome of two Shewanella species isolated from a digestive organ of sea cucumber Apostichopus japonicus Selenka 1867.</title>
        <authorList>
            <person name="Hong H.-H."/>
            <person name="Choi H."/>
            <person name="Cheon S."/>
            <person name="Oh J.-S."/>
            <person name="Lee H.-G."/>
            <person name="Park C."/>
        </authorList>
    </citation>
    <scope>NUCLEOTIDE SEQUENCE [LARGE SCALE GENOMIC DNA]</scope>
    <source>
        <strain evidence="2 3">CSB03KR</strain>
    </source>
</reference>
<dbReference type="EMBL" id="MCBT01000015">
    <property type="protein sequence ID" value="OEG74850.1"/>
    <property type="molecule type" value="Genomic_DNA"/>
</dbReference>
<accession>A0A1E5IWC1</accession>
<dbReference type="RefSeq" id="WP_069670626.1">
    <property type="nucleotide sequence ID" value="NZ_MCBT01000015.1"/>
</dbReference>
<feature type="compositionally biased region" description="Polar residues" evidence="1">
    <location>
        <begin position="125"/>
        <end position="135"/>
    </location>
</feature>
<dbReference type="STRING" id="23.BEL05_02010"/>
<gene>
    <name evidence="2" type="ORF">BEL05_02010</name>
</gene>
<dbReference type="Proteomes" id="UP000095230">
    <property type="component" value="Unassembled WGS sequence"/>
</dbReference>
<comment type="caution">
    <text evidence="2">The sequence shown here is derived from an EMBL/GenBank/DDBJ whole genome shotgun (WGS) entry which is preliminary data.</text>
</comment>
<proteinExistence type="predicted"/>
<sequence length="164" mass="18131">MLVVTNYPQVPIATTNAATDSARVESQQRPPIIPAPQLAKSHEERSFNPQNERSADQAHIQAKLNEKVQAKQQGAGQQQQEGKQQQNQAQQAAPAIIRPLMMKPALARRDIRSPQAEPRPVLTKAPTTQPEQSSSFYETVAAHVSHFYQQQAHPKGEPALSTFI</sequence>
<evidence type="ECO:0000313" key="3">
    <source>
        <dbReference type="Proteomes" id="UP000095230"/>
    </source>
</evidence>